<proteinExistence type="predicted"/>
<dbReference type="EMBL" id="PVUE01000001">
    <property type="protein sequence ID" value="PRZ44071.1"/>
    <property type="molecule type" value="Genomic_DNA"/>
</dbReference>
<comment type="caution">
    <text evidence="2">The sequence shown here is derived from an EMBL/GenBank/DDBJ whole genome shotgun (WGS) entry which is preliminary data.</text>
</comment>
<dbReference type="RefSeq" id="WP_106347126.1">
    <property type="nucleotide sequence ID" value="NZ_PVUE01000001.1"/>
</dbReference>
<keyword evidence="3" id="KW-1185">Reference proteome</keyword>
<evidence type="ECO:0000313" key="3">
    <source>
        <dbReference type="Proteomes" id="UP000237752"/>
    </source>
</evidence>
<sequence>MTPSAAGRALKLAGVVVLAALMLCACAHSSDSRTHDALLEIPVPKTVTVTTSKVAGLGKILADSHGRTLYMFPPDAGGRVTCTGPCAGTWPPLVIASGNKPTSAAGVNPLDLGTLADPNTGASVVTYGGYPLYRYAGDLAAGTANGQGLYLNGGPWYALNPDMQPVTTPPGK</sequence>
<dbReference type="InterPro" id="IPR005297">
    <property type="entry name" value="Lipoprotein_repeat"/>
</dbReference>
<keyword evidence="1" id="KW-0732">Signal</keyword>
<dbReference type="Pfam" id="PF03640">
    <property type="entry name" value="Lipoprotein_15"/>
    <property type="match status" value="2"/>
</dbReference>
<organism evidence="2 3">
    <name type="scientific">Antricoccus suffuscus</name>
    <dbReference type="NCBI Taxonomy" id="1629062"/>
    <lineage>
        <taxon>Bacteria</taxon>
        <taxon>Bacillati</taxon>
        <taxon>Actinomycetota</taxon>
        <taxon>Actinomycetes</taxon>
        <taxon>Geodermatophilales</taxon>
        <taxon>Antricoccaceae</taxon>
        <taxon>Antricoccus</taxon>
    </lineage>
</organism>
<dbReference type="PANTHER" id="PTHR39335:SF1">
    <property type="entry name" value="BLL4220 PROTEIN"/>
    <property type="match status" value="1"/>
</dbReference>
<protein>
    <submittedName>
        <fullName evidence="2">Putative lipoprotein with Yx(FWY)xxD motif</fullName>
    </submittedName>
</protein>
<keyword evidence="2" id="KW-0449">Lipoprotein</keyword>
<reference evidence="2 3" key="1">
    <citation type="submission" date="2018-03" db="EMBL/GenBank/DDBJ databases">
        <title>Genomic Encyclopedia of Archaeal and Bacterial Type Strains, Phase II (KMG-II): from individual species to whole genera.</title>
        <authorList>
            <person name="Goeker M."/>
        </authorList>
    </citation>
    <scope>NUCLEOTIDE SEQUENCE [LARGE SCALE GENOMIC DNA]</scope>
    <source>
        <strain evidence="2 3">DSM 100065</strain>
    </source>
</reference>
<name>A0A2T1A647_9ACTN</name>
<evidence type="ECO:0000313" key="2">
    <source>
        <dbReference type="EMBL" id="PRZ44071.1"/>
    </source>
</evidence>
<dbReference type="OrthoDB" id="597632at2"/>
<feature type="chain" id="PRO_5038503061" evidence="1">
    <location>
        <begin position="28"/>
        <end position="172"/>
    </location>
</feature>
<dbReference type="Proteomes" id="UP000237752">
    <property type="component" value="Unassembled WGS sequence"/>
</dbReference>
<gene>
    <name evidence="2" type="ORF">CLV47_101195</name>
</gene>
<dbReference type="GO" id="GO:0043448">
    <property type="term" value="P:alkane catabolic process"/>
    <property type="evidence" value="ECO:0007669"/>
    <property type="project" value="TreeGrafter"/>
</dbReference>
<accession>A0A2T1A647</accession>
<evidence type="ECO:0000256" key="1">
    <source>
        <dbReference type="SAM" id="SignalP"/>
    </source>
</evidence>
<feature type="signal peptide" evidence="1">
    <location>
        <begin position="1"/>
        <end position="27"/>
    </location>
</feature>
<dbReference type="PANTHER" id="PTHR39335">
    <property type="entry name" value="BLL4220 PROTEIN"/>
    <property type="match status" value="1"/>
</dbReference>
<dbReference type="AlphaFoldDB" id="A0A2T1A647"/>